<evidence type="ECO:0000256" key="2">
    <source>
        <dbReference type="ARBA" id="ARBA00023125"/>
    </source>
</evidence>
<organism evidence="5 6">
    <name type="scientific">Bradyrhizobium lablabi</name>
    <dbReference type="NCBI Taxonomy" id="722472"/>
    <lineage>
        <taxon>Bacteria</taxon>
        <taxon>Pseudomonadati</taxon>
        <taxon>Pseudomonadota</taxon>
        <taxon>Alphaproteobacteria</taxon>
        <taxon>Hyphomicrobiales</taxon>
        <taxon>Nitrobacteraceae</taxon>
        <taxon>Bradyrhizobium</taxon>
    </lineage>
</organism>
<dbReference type="PANTHER" id="PTHR33204">
    <property type="entry name" value="TRANSCRIPTIONAL REGULATOR, MARR FAMILY"/>
    <property type="match status" value="1"/>
</dbReference>
<evidence type="ECO:0000313" key="5">
    <source>
        <dbReference type="EMBL" id="SHL13786.1"/>
    </source>
</evidence>
<dbReference type="PANTHER" id="PTHR33204:SF37">
    <property type="entry name" value="HTH-TYPE TRANSCRIPTIONAL REGULATOR YODB"/>
    <property type="match status" value="1"/>
</dbReference>
<dbReference type="Gene3D" id="1.10.10.10">
    <property type="entry name" value="Winged helix-like DNA-binding domain superfamily/Winged helix DNA-binding domain"/>
    <property type="match status" value="1"/>
</dbReference>
<gene>
    <name evidence="5" type="ORF">SAMN05444159_5099</name>
</gene>
<dbReference type="Pfam" id="PF01638">
    <property type="entry name" value="HxlR"/>
    <property type="match status" value="1"/>
</dbReference>
<evidence type="ECO:0000256" key="1">
    <source>
        <dbReference type="ARBA" id="ARBA00023015"/>
    </source>
</evidence>
<dbReference type="AlphaFoldDB" id="A0A1M6Y688"/>
<feature type="domain" description="HTH hxlR-type" evidence="4">
    <location>
        <begin position="20"/>
        <end position="112"/>
    </location>
</feature>
<protein>
    <submittedName>
        <fullName evidence="5">Transcriptional regulator, HxlR family</fullName>
    </submittedName>
</protein>
<dbReference type="GO" id="GO:0003677">
    <property type="term" value="F:DNA binding"/>
    <property type="evidence" value="ECO:0007669"/>
    <property type="project" value="UniProtKB-KW"/>
</dbReference>
<evidence type="ECO:0000259" key="4">
    <source>
        <dbReference type="PROSITE" id="PS51118"/>
    </source>
</evidence>
<dbReference type="Proteomes" id="UP000189935">
    <property type="component" value="Chromosome I"/>
</dbReference>
<evidence type="ECO:0000256" key="3">
    <source>
        <dbReference type="ARBA" id="ARBA00023163"/>
    </source>
</evidence>
<dbReference type="InterPro" id="IPR036390">
    <property type="entry name" value="WH_DNA-bd_sf"/>
</dbReference>
<keyword evidence="1" id="KW-0805">Transcription regulation</keyword>
<keyword evidence="3" id="KW-0804">Transcription</keyword>
<dbReference type="PROSITE" id="PS51118">
    <property type="entry name" value="HTH_HXLR"/>
    <property type="match status" value="1"/>
</dbReference>
<dbReference type="SUPFAM" id="SSF46785">
    <property type="entry name" value="Winged helix' DNA-binding domain"/>
    <property type="match status" value="1"/>
</dbReference>
<keyword evidence="2" id="KW-0238">DNA-binding</keyword>
<proteinExistence type="predicted"/>
<dbReference type="InterPro" id="IPR002577">
    <property type="entry name" value="HTH_HxlR"/>
</dbReference>
<accession>A0A1M6Y688</accession>
<reference evidence="5 6" key="1">
    <citation type="submission" date="2016-11" db="EMBL/GenBank/DDBJ databases">
        <authorList>
            <person name="Jaros S."/>
            <person name="Januszkiewicz K."/>
            <person name="Wedrychowicz H."/>
        </authorList>
    </citation>
    <scope>NUCLEOTIDE SEQUENCE [LARGE SCALE GENOMIC DNA]</scope>
    <source>
        <strain evidence="5 6">GAS499</strain>
    </source>
</reference>
<dbReference type="InterPro" id="IPR036388">
    <property type="entry name" value="WH-like_DNA-bd_sf"/>
</dbReference>
<sequence length="112" mass="12798">MPKQPAAMKKRAVRGSKSGRPIMALLDLLGRRWSLRIIWELREQPLTSRALRAACDEASPTVLQARLSELRETGLIELIPASGYRLTEMGRELFQTFLPLHRFAERWNKGQG</sequence>
<name>A0A1M6Y688_9BRAD</name>
<evidence type="ECO:0000313" key="6">
    <source>
        <dbReference type="Proteomes" id="UP000189935"/>
    </source>
</evidence>
<dbReference type="EMBL" id="LT670844">
    <property type="protein sequence ID" value="SHL13786.1"/>
    <property type="molecule type" value="Genomic_DNA"/>
</dbReference>